<keyword evidence="4 7" id="KW-0812">Transmembrane</keyword>
<sequence length="289" mass="31747">MVQAEQALKVKSSGRFWRRLKLLTESPIGLAGAVLVLFWVFVAIFAPWLAPYDPNANNYEALADPLPNDMFLLGTDNQGRDILSRIIWGSRTVLIVAPIATFCAYVVGCTLGLLSGYYRGWVDAVISRLTDILLSFPAIVLYILIIMRLGPSAINVIVAVIFVASPQIIRIVRGITLEQRELDYVTAAKMRGESAIYIMLVEILPNTRGPLIVDSCLRMGYTTIQIGVLGFLGLGLPPPDPDWGGMVQETYGMMSTWPHMSLYPAIAISSLVVGFSLLADGLREISLRD</sequence>
<evidence type="ECO:0000256" key="6">
    <source>
        <dbReference type="ARBA" id="ARBA00023136"/>
    </source>
</evidence>
<protein>
    <submittedName>
        <fullName evidence="9">ABC transporter permease</fullName>
    </submittedName>
</protein>
<evidence type="ECO:0000256" key="5">
    <source>
        <dbReference type="ARBA" id="ARBA00022989"/>
    </source>
</evidence>
<evidence type="ECO:0000256" key="4">
    <source>
        <dbReference type="ARBA" id="ARBA00022692"/>
    </source>
</evidence>
<feature type="transmembrane region" description="Helical" evidence="7">
    <location>
        <begin position="256"/>
        <end position="279"/>
    </location>
</feature>
<organism evidence="9 10">
    <name type="scientific">Dongia soli</name>
    <dbReference type="NCBI Taxonomy" id="600628"/>
    <lineage>
        <taxon>Bacteria</taxon>
        <taxon>Pseudomonadati</taxon>
        <taxon>Pseudomonadota</taxon>
        <taxon>Alphaproteobacteria</taxon>
        <taxon>Rhodospirillales</taxon>
        <taxon>Dongiaceae</taxon>
        <taxon>Dongia</taxon>
    </lineage>
</organism>
<feature type="transmembrane region" description="Helical" evidence="7">
    <location>
        <begin position="28"/>
        <end position="50"/>
    </location>
</feature>
<dbReference type="Pfam" id="PF00528">
    <property type="entry name" value="BPD_transp_1"/>
    <property type="match status" value="1"/>
</dbReference>
<feature type="domain" description="ABC transmembrane type-1" evidence="8">
    <location>
        <begin position="90"/>
        <end position="279"/>
    </location>
</feature>
<dbReference type="CDD" id="cd06261">
    <property type="entry name" value="TM_PBP2"/>
    <property type="match status" value="1"/>
</dbReference>
<keyword evidence="2 7" id="KW-0813">Transport</keyword>
<accession>A0ABU5EEY5</accession>
<evidence type="ECO:0000256" key="2">
    <source>
        <dbReference type="ARBA" id="ARBA00022448"/>
    </source>
</evidence>
<dbReference type="InterPro" id="IPR025966">
    <property type="entry name" value="OppC_N"/>
</dbReference>
<feature type="transmembrane region" description="Helical" evidence="7">
    <location>
        <begin position="93"/>
        <end position="117"/>
    </location>
</feature>
<name>A0ABU5EEY5_9PROT</name>
<feature type="transmembrane region" description="Helical" evidence="7">
    <location>
        <begin position="153"/>
        <end position="172"/>
    </location>
</feature>
<keyword evidence="5 7" id="KW-1133">Transmembrane helix</keyword>
<dbReference type="PROSITE" id="PS50928">
    <property type="entry name" value="ABC_TM1"/>
    <property type="match status" value="1"/>
</dbReference>
<comment type="subcellular location">
    <subcellularLocation>
        <location evidence="1 7">Cell membrane</location>
        <topology evidence="1 7">Multi-pass membrane protein</topology>
    </subcellularLocation>
</comment>
<evidence type="ECO:0000256" key="7">
    <source>
        <dbReference type="RuleBase" id="RU363032"/>
    </source>
</evidence>
<dbReference type="Proteomes" id="UP001279642">
    <property type="component" value="Unassembled WGS sequence"/>
</dbReference>
<dbReference type="PANTHER" id="PTHR43386:SF25">
    <property type="entry name" value="PEPTIDE ABC TRANSPORTER PERMEASE PROTEIN"/>
    <property type="match status" value="1"/>
</dbReference>
<dbReference type="EMBL" id="JAXCLW010000004">
    <property type="protein sequence ID" value="MDY0884181.1"/>
    <property type="molecule type" value="Genomic_DNA"/>
</dbReference>
<dbReference type="Gene3D" id="1.10.3720.10">
    <property type="entry name" value="MetI-like"/>
    <property type="match status" value="1"/>
</dbReference>
<evidence type="ECO:0000313" key="10">
    <source>
        <dbReference type="Proteomes" id="UP001279642"/>
    </source>
</evidence>
<dbReference type="PANTHER" id="PTHR43386">
    <property type="entry name" value="OLIGOPEPTIDE TRANSPORT SYSTEM PERMEASE PROTEIN APPC"/>
    <property type="match status" value="1"/>
</dbReference>
<dbReference type="InterPro" id="IPR050366">
    <property type="entry name" value="BP-dependent_transpt_permease"/>
</dbReference>
<dbReference type="InterPro" id="IPR000515">
    <property type="entry name" value="MetI-like"/>
</dbReference>
<feature type="transmembrane region" description="Helical" evidence="7">
    <location>
        <begin position="129"/>
        <end position="147"/>
    </location>
</feature>
<gene>
    <name evidence="9" type="ORF">SMD27_15145</name>
</gene>
<evidence type="ECO:0000259" key="8">
    <source>
        <dbReference type="PROSITE" id="PS50928"/>
    </source>
</evidence>
<evidence type="ECO:0000256" key="1">
    <source>
        <dbReference type="ARBA" id="ARBA00004651"/>
    </source>
</evidence>
<dbReference type="RefSeq" id="WP_320509252.1">
    <property type="nucleotide sequence ID" value="NZ_JAXCLW010000004.1"/>
</dbReference>
<keyword evidence="6 7" id="KW-0472">Membrane</keyword>
<keyword evidence="3" id="KW-1003">Cell membrane</keyword>
<proteinExistence type="inferred from homology"/>
<evidence type="ECO:0000313" key="9">
    <source>
        <dbReference type="EMBL" id="MDY0884181.1"/>
    </source>
</evidence>
<dbReference type="InterPro" id="IPR035906">
    <property type="entry name" value="MetI-like_sf"/>
</dbReference>
<evidence type="ECO:0000256" key="3">
    <source>
        <dbReference type="ARBA" id="ARBA00022475"/>
    </source>
</evidence>
<feature type="transmembrane region" description="Helical" evidence="7">
    <location>
        <begin position="216"/>
        <end position="236"/>
    </location>
</feature>
<keyword evidence="10" id="KW-1185">Reference proteome</keyword>
<comment type="caution">
    <text evidence="9">The sequence shown here is derived from an EMBL/GenBank/DDBJ whole genome shotgun (WGS) entry which is preliminary data.</text>
</comment>
<dbReference type="Pfam" id="PF12911">
    <property type="entry name" value="OppC_N"/>
    <property type="match status" value="1"/>
</dbReference>
<reference evidence="9 10" key="1">
    <citation type="journal article" date="2016" name="Antonie Van Leeuwenhoek">
        <title>Dongia soli sp. nov., isolated from soil from Dokdo, Korea.</title>
        <authorList>
            <person name="Kim D.U."/>
            <person name="Lee H."/>
            <person name="Kim H."/>
            <person name="Kim S.G."/>
            <person name="Ka J.O."/>
        </authorList>
    </citation>
    <scope>NUCLEOTIDE SEQUENCE [LARGE SCALE GENOMIC DNA]</scope>
    <source>
        <strain evidence="9 10">D78</strain>
    </source>
</reference>
<comment type="similarity">
    <text evidence="7">Belongs to the binding-protein-dependent transport system permease family.</text>
</comment>
<dbReference type="SUPFAM" id="SSF161098">
    <property type="entry name" value="MetI-like"/>
    <property type="match status" value="1"/>
</dbReference>